<dbReference type="SUPFAM" id="SSF143120">
    <property type="entry name" value="YefM-like"/>
    <property type="match status" value="1"/>
</dbReference>
<gene>
    <name evidence="2" type="ORF">GCM10022226_47760</name>
</gene>
<proteinExistence type="inferred from homology"/>
<evidence type="ECO:0000313" key="2">
    <source>
        <dbReference type="EMBL" id="GAA3821872.1"/>
    </source>
</evidence>
<reference evidence="3" key="1">
    <citation type="journal article" date="2019" name="Int. J. Syst. Evol. Microbiol.">
        <title>The Global Catalogue of Microorganisms (GCM) 10K type strain sequencing project: providing services to taxonomists for standard genome sequencing and annotation.</title>
        <authorList>
            <consortium name="The Broad Institute Genomics Platform"/>
            <consortium name="The Broad Institute Genome Sequencing Center for Infectious Disease"/>
            <person name="Wu L."/>
            <person name="Ma J."/>
        </authorList>
    </citation>
    <scope>NUCLEOTIDE SEQUENCE [LARGE SCALE GENOMIC DNA]</scope>
    <source>
        <strain evidence="3">JCM 16908</strain>
    </source>
</reference>
<evidence type="ECO:0000313" key="3">
    <source>
        <dbReference type="Proteomes" id="UP001500888"/>
    </source>
</evidence>
<keyword evidence="3" id="KW-1185">Reference proteome</keyword>
<name>A0ABP7IMR7_9ACTN</name>
<dbReference type="EMBL" id="BAAAZR010000017">
    <property type="protein sequence ID" value="GAA3821872.1"/>
    <property type="molecule type" value="Genomic_DNA"/>
</dbReference>
<protein>
    <recommendedName>
        <fullName evidence="4">Antitoxin</fullName>
    </recommendedName>
</protein>
<comment type="similarity">
    <text evidence="1">Belongs to the phD/YefM antitoxin family.</text>
</comment>
<accession>A0ABP7IMR7</accession>
<organism evidence="2 3">
    <name type="scientific">Sphaerisporangium flaviroseum</name>
    <dbReference type="NCBI Taxonomy" id="509199"/>
    <lineage>
        <taxon>Bacteria</taxon>
        <taxon>Bacillati</taxon>
        <taxon>Actinomycetota</taxon>
        <taxon>Actinomycetes</taxon>
        <taxon>Streptosporangiales</taxon>
        <taxon>Streptosporangiaceae</taxon>
        <taxon>Sphaerisporangium</taxon>
    </lineage>
</organism>
<evidence type="ECO:0008006" key="4">
    <source>
        <dbReference type="Google" id="ProtNLM"/>
    </source>
</evidence>
<comment type="caution">
    <text evidence="2">The sequence shown here is derived from an EMBL/GenBank/DDBJ whole genome shotgun (WGS) entry which is preliminary data.</text>
</comment>
<dbReference type="Proteomes" id="UP001500888">
    <property type="component" value="Unassembled WGS sequence"/>
</dbReference>
<evidence type="ECO:0000256" key="1">
    <source>
        <dbReference type="ARBA" id="ARBA00009981"/>
    </source>
</evidence>
<dbReference type="InterPro" id="IPR036165">
    <property type="entry name" value="YefM-like_sf"/>
</dbReference>
<sequence length="88" mass="9442">MPDHAYELPLSEVPAHLDDLAAAAAGGEVIYLTRNGRRLAAVVAPDFGESLEHRVDPGDWSALDDLIGSAPGLAEATALHNLRDEWDR</sequence>